<dbReference type="InterPro" id="IPR036047">
    <property type="entry name" value="F-box-like_dom_sf"/>
</dbReference>
<protein>
    <recommendedName>
        <fullName evidence="3">F-box domain-containing protein</fullName>
    </recommendedName>
</protein>
<comment type="caution">
    <text evidence="1">The sequence shown here is derived from an EMBL/GenBank/DDBJ whole genome shotgun (WGS) entry which is preliminary data.</text>
</comment>
<evidence type="ECO:0000313" key="2">
    <source>
        <dbReference type="Proteomes" id="UP000307173"/>
    </source>
</evidence>
<evidence type="ECO:0000313" key="1">
    <source>
        <dbReference type="EMBL" id="TID28611.1"/>
    </source>
</evidence>
<evidence type="ECO:0008006" key="3">
    <source>
        <dbReference type="Google" id="ProtNLM"/>
    </source>
</evidence>
<organism evidence="1 2">
    <name type="scientific">Pichia inconspicua</name>
    <dbReference type="NCBI Taxonomy" id="52247"/>
    <lineage>
        <taxon>Eukaryota</taxon>
        <taxon>Fungi</taxon>
        <taxon>Dikarya</taxon>
        <taxon>Ascomycota</taxon>
        <taxon>Saccharomycotina</taxon>
        <taxon>Pichiomycetes</taxon>
        <taxon>Pichiales</taxon>
        <taxon>Pichiaceae</taxon>
        <taxon>Pichia</taxon>
    </lineage>
</organism>
<dbReference type="AlphaFoldDB" id="A0A4T0X2Z6"/>
<dbReference type="EMBL" id="SELW01000384">
    <property type="protein sequence ID" value="TID28611.1"/>
    <property type="molecule type" value="Genomic_DNA"/>
</dbReference>
<dbReference type="OrthoDB" id="3997112at2759"/>
<proteinExistence type="predicted"/>
<name>A0A4T0X2Z6_9ASCO</name>
<reference evidence="1 2" key="1">
    <citation type="journal article" date="2019" name="Front. Genet.">
        <title>Whole-Genome Sequencing of the Opportunistic Yeast Pathogen Candida inconspicua Uncovers Its Hybrid Origin.</title>
        <authorList>
            <person name="Mixao V."/>
            <person name="Hansen A.P."/>
            <person name="Saus E."/>
            <person name="Boekhout T."/>
            <person name="Lass-Florl C."/>
            <person name="Gabaldon T."/>
        </authorList>
    </citation>
    <scope>NUCLEOTIDE SEQUENCE [LARGE SCALE GENOMIC DNA]</scope>
    <source>
        <strain evidence="1 2">CBS 180</strain>
    </source>
</reference>
<gene>
    <name evidence="1" type="ORF">CANINC_002367</name>
</gene>
<keyword evidence="2" id="KW-1185">Reference proteome</keyword>
<dbReference type="Proteomes" id="UP000307173">
    <property type="component" value="Unassembled WGS sequence"/>
</dbReference>
<accession>A0A4T0X2Z6</accession>
<dbReference type="STRING" id="52247.A0A4T0X2Z6"/>
<dbReference type="SUPFAM" id="SSF81383">
    <property type="entry name" value="F-box domain"/>
    <property type="match status" value="1"/>
</dbReference>
<sequence>MNDIFPLEVWIKITNLIQLEDIFNFAITCKYYYSKFTSDAIWWPKVRNLWFLSDYDPHKLTYRKYLKRGETCFQYFRRKKNDDKFLKDLITEISINNNNESIQKGLARVYSNFSNYVPSLLSETLHITEKLYHNGFLYQKDFQKLQRTRNLKLDRIYIASNILESGKQLEAYEFYQRLSSNESLETDLEDTLLNLSLFDTHYHELILIRHRVLKKIMFIYKMQKFTSTCEKVIFLSNILIESIKHNAAQLHCSDLPPIFPPNLEDKSILRHYCGDSFMMNNHNYVILEKLTKLLEIEGVEFNDYGACIKENGVTRFMLNNGKATYLLREDELPPVLGTFPKKDRLYLMKKFRTYFGKAESRFDGRGRFEGQDQIIYKDINGVKVVCVERMSNIQGQVIICGGYMYRQNWETLENIWEKRIIRKTTYNHYILQKAEHELVEESEEIENVKIWSTLNLQIGDVVWSDVSQARGVIIEISDSEIGEATQYSDKDGIFAKLKGQPLFTIFFGAYGYATFSRQFLKRDMSDRVEGLLVYDLIGKWFKTYDYKLHRFIYKHEVI</sequence>